<accession>D2RH11</accession>
<dbReference type="PANTHER" id="PTHR34203:SF15">
    <property type="entry name" value="SLL1173 PROTEIN"/>
    <property type="match status" value="1"/>
</dbReference>
<gene>
    <name evidence="2" type="ordered locus">Arcpr_0520</name>
</gene>
<dbReference type="Pfam" id="PF05050">
    <property type="entry name" value="Methyltransf_21"/>
    <property type="match status" value="1"/>
</dbReference>
<dbReference type="EMBL" id="CP001857">
    <property type="protein sequence ID" value="ADB57586.1"/>
    <property type="molecule type" value="Genomic_DNA"/>
</dbReference>
<organism evidence="2 3">
    <name type="scientific">Archaeoglobus profundus (strain DSM 5631 / JCM 9629 / NBRC 100127 / Av18)</name>
    <dbReference type="NCBI Taxonomy" id="572546"/>
    <lineage>
        <taxon>Archaea</taxon>
        <taxon>Methanobacteriati</taxon>
        <taxon>Methanobacteriota</taxon>
        <taxon>Archaeoglobi</taxon>
        <taxon>Archaeoglobales</taxon>
        <taxon>Archaeoglobaceae</taxon>
        <taxon>Archaeoglobus</taxon>
    </lineage>
</organism>
<dbReference type="KEGG" id="apo:Arcpr_0520"/>
<dbReference type="AlphaFoldDB" id="D2RH11"/>
<dbReference type="CDD" id="cd02440">
    <property type="entry name" value="AdoMet_MTases"/>
    <property type="match status" value="1"/>
</dbReference>
<proteinExistence type="predicted"/>
<dbReference type="Gene3D" id="3.40.50.150">
    <property type="entry name" value="Vaccinia Virus protein VP39"/>
    <property type="match status" value="1"/>
</dbReference>
<dbReference type="PANTHER" id="PTHR34203">
    <property type="entry name" value="METHYLTRANSFERASE, FKBM FAMILY PROTEIN"/>
    <property type="match status" value="1"/>
</dbReference>
<evidence type="ECO:0000259" key="1">
    <source>
        <dbReference type="Pfam" id="PF05050"/>
    </source>
</evidence>
<dbReference type="OrthoDB" id="57441at2157"/>
<keyword evidence="3" id="KW-1185">Reference proteome</keyword>
<dbReference type="SUPFAM" id="SSF53335">
    <property type="entry name" value="S-adenosyl-L-methionine-dependent methyltransferases"/>
    <property type="match status" value="1"/>
</dbReference>
<dbReference type="InterPro" id="IPR052514">
    <property type="entry name" value="SAM-dependent_MTase"/>
</dbReference>
<name>D2RH11_ARCPA</name>
<dbReference type="GO" id="GO:0008168">
    <property type="term" value="F:methyltransferase activity"/>
    <property type="evidence" value="ECO:0007669"/>
    <property type="project" value="UniProtKB-KW"/>
</dbReference>
<reference evidence="2 3" key="1">
    <citation type="journal article" date="2010" name="Stand. Genomic Sci.">
        <title>Complete genome sequence of Archaeoglobus profundus type strain (AV18).</title>
        <authorList>
            <person name="von Jan M."/>
            <person name="Lapidus A."/>
            <person name="Del Rio T.G."/>
            <person name="Copeland A."/>
            <person name="Tice H."/>
            <person name="Cheng J.F."/>
            <person name="Lucas S."/>
            <person name="Chen F."/>
            <person name="Nolan M."/>
            <person name="Goodwin L."/>
            <person name="Han C."/>
            <person name="Pitluck S."/>
            <person name="Liolios K."/>
            <person name="Ivanova N."/>
            <person name="Mavromatis K."/>
            <person name="Ovchinnikova G."/>
            <person name="Chertkov O."/>
            <person name="Pati A."/>
            <person name="Chen A."/>
            <person name="Palaniappan K."/>
            <person name="Land M."/>
            <person name="Hauser L."/>
            <person name="Chang Y.J."/>
            <person name="Jeffries C.D."/>
            <person name="Saunders E."/>
            <person name="Brettin T."/>
            <person name="Detter J.C."/>
            <person name="Chain P."/>
            <person name="Eichinger K."/>
            <person name="Huber H."/>
            <person name="Spring S."/>
            <person name="Rohde M."/>
            <person name="Goker M."/>
            <person name="Wirth R."/>
            <person name="Woyke T."/>
            <person name="Bristow J."/>
            <person name="Eisen J.A."/>
            <person name="Markowitz V."/>
            <person name="Hugenholtz P."/>
            <person name="Kyrpides N.C."/>
            <person name="Klenk H.P."/>
        </authorList>
    </citation>
    <scope>NUCLEOTIDE SEQUENCE [LARGE SCALE GENOMIC DNA]</scope>
    <source>
        <strain evidence="3">DSM 5631 / JCM 9629 / NBRC 100127 / Av18</strain>
    </source>
</reference>
<sequence length="341" mass="39467">MALIQDLKTTISLVRNVENWTNILIQTIRKKKIENITIKFRKHPISLYIYKSYTSIRPHHLNSISADLGRHNNIIKKECYVEIRRNEIKLKLGRYSLTLPNDEYSLTFSLPRWIIFLSAGGKVLESEDNPLIEISGYKFYLPDYKNGIYEIVEMYIDEVYDRFDFKNKTILDVGASIGDSSIWFIHKGAKKVFAYEPNPKLYEILKKNIKINNLSGKIIPENYAVGISKKKAKMKIPWYGAGSIYGIFKCENLEEVDVTVVPINEILENKNIDIIKLDCEGCEYEILDYLIKSGKLDNLEGVVFECHYINNSLNPERMIHALTKYGYNCQRDGNIISLTAK</sequence>
<dbReference type="InterPro" id="IPR006342">
    <property type="entry name" value="FkbM_mtfrase"/>
</dbReference>
<evidence type="ECO:0000313" key="3">
    <source>
        <dbReference type="Proteomes" id="UP000001901"/>
    </source>
</evidence>
<dbReference type="HOGENOM" id="CLU_805612_0_0_2"/>
<protein>
    <submittedName>
        <fullName evidence="2">Methyltransferase FkbM family</fullName>
    </submittedName>
</protein>
<dbReference type="GO" id="GO:0032259">
    <property type="term" value="P:methylation"/>
    <property type="evidence" value="ECO:0007669"/>
    <property type="project" value="UniProtKB-KW"/>
</dbReference>
<evidence type="ECO:0000313" key="2">
    <source>
        <dbReference type="EMBL" id="ADB57586.1"/>
    </source>
</evidence>
<dbReference type="RefSeq" id="WP_012939922.1">
    <property type="nucleotide sequence ID" value="NC_013741.1"/>
</dbReference>
<dbReference type="GeneID" id="8739179"/>
<dbReference type="STRING" id="572546.Arcpr_0520"/>
<feature type="domain" description="Methyltransferase FkbM" evidence="1">
    <location>
        <begin position="172"/>
        <end position="328"/>
    </location>
</feature>
<dbReference type="PaxDb" id="572546-Arcpr_0520"/>
<dbReference type="eggNOG" id="arCOG01400">
    <property type="taxonomic scope" value="Archaea"/>
</dbReference>
<dbReference type="Proteomes" id="UP000001901">
    <property type="component" value="Chromosome"/>
</dbReference>
<keyword evidence="2" id="KW-0808">Transferase</keyword>
<keyword evidence="2" id="KW-0489">Methyltransferase</keyword>
<dbReference type="InterPro" id="IPR029063">
    <property type="entry name" value="SAM-dependent_MTases_sf"/>
</dbReference>
<dbReference type="NCBIfam" id="TIGR01444">
    <property type="entry name" value="fkbM_fam"/>
    <property type="match status" value="1"/>
</dbReference>